<dbReference type="AlphaFoldDB" id="A0A166BQE1"/>
<feature type="domain" description="TERF2-interacting telomeric protein 1 Myb" evidence="2">
    <location>
        <begin position="10"/>
        <end position="66"/>
    </location>
</feature>
<keyword evidence="4" id="KW-1185">Reference proteome</keyword>
<name>A0A166BQE1_9AGAM</name>
<dbReference type="InterPro" id="IPR009057">
    <property type="entry name" value="Homeodomain-like_sf"/>
</dbReference>
<feature type="compositionally biased region" description="Acidic residues" evidence="1">
    <location>
        <begin position="141"/>
        <end position="156"/>
    </location>
</feature>
<dbReference type="STRING" id="436010.A0A166BQE1"/>
<dbReference type="InterPro" id="IPR015010">
    <property type="entry name" value="TERF2IP_Myb"/>
</dbReference>
<feature type="compositionally biased region" description="Acidic residues" evidence="1">
    <location>
        <begin position="166"/>
        <end position="179"/>
    </location>
</feature>
<organism evidence="3 4">
    <name type="scientific">Athelia psychrophila</name>
    <dbReference type="NCBI Taxonomy" id="1759441"/>
    <lineage>
        <taxon>Eukaryota</taxon>
        <taxon>Fungi</taxon>
        <taxon>Dikarya</taxon>
        <taxon>Basidiomycota</taxon>
        <taxon>Agaricomycotina</taxon>
        <taxon>Agaricomycetes</taxon>
        <taxon>Agaricomycetidae</taxon>
        <taxon>Atheliales</taxon>
        <taxon>Atheliaceae</taxon>
        <taxon>Athelia</taxon>
    </lineage>
</organism>
<gene>
    <name evidence="3" type="ORF">FIBSPDRAFT_1049796</name>
</gene>
<evidence type="ECO:0000256" key="1">
    <source>
        <dbReference type="SAM" id="MobiDB-lite"/>
    </source>
</evidence>
<feature type="region of interest" description="Disordered" evidence="1">
    <location>
        <begin position="85"/>
        <end position="559"/>
    </location>
</feature>
<dbReference type="CDD" id="cd11655">
    <property type="entry name" value="rap1_myb-like"/>
    <property type="match status" value="1"/>
</dbReference>
<feature type="compositionally biased region" description="Polar residues" evidence="1">
    <location>
        <begin position="850"/>
        <end position="878"/>
    </location>
</feature>
<dbReference type="Pfam" id="PF08914">
    <property type="entry name" value="Myb_Rap1"/>
    <property type="match status" value="1"/>
</dbReference>
<dbReference type="SUPFAM" id="SSF46689">
    <property type="entry name" value="Homeodomain-like"/>
    <property type="match status" value="1"/>
</dbReference>
<dbReference type="Gene3D" id="1.10.10.60">
    <property type="entry name" value="Homeodomain-like"/>
    <property type="match status" value="1"/>
</dbReference>
<dbReference type="OrthoDB" id="435460at2759"/>
<feature type="region of interest" description="Disordered" evidence="1">
    <location>
        <begin position="776"/>
        <end position="889"/>
    </location>
</feature>
<feature type="compositionally biased region" description="Basic residues" evidence="1">
    <location>
        <begin position="793"/>
        <end position="805"/>
    </location>
</feature>
<feature type="compositionally biased region" description="Acidic residues" evidence="1">
    <location>
        <begin position="429"/>
        <end position="442"/>
    </location>
</feature>
<proteinExistence type="predicted"/>
<feature type="compositionally biased region" description="Basic and acidic residues" evidence="1">
    <location>
        <begin position="180"/>
        <end position="194"/>
    </location>
</feature>
<feature type="compositionally biased region" description="Basic and acidic residues" evidence="1">
    <location>
        <begin position="270"/>
        <end position="282"/>
    </location>
</feature>
<evidence type="ECO:0000313" key="3">
    <source>
        <dbReference type="EMBL" id="KZP12879.1"/>
    </source>
</evidence>
<feature type="compositionally biased region" description="Basic and acidic residues" evidence="1">
    <location>
        <begin position="305"/>
        <end position="321"/>
    </location>
</feature>
<feature type="compositionally biased region" description="Basic and acidic residues" evidence="1">
    <location>
        <begin position="416"/>
        <end position="428"/>
    </location>
</feature>
<reference evidence="3 4" key="1">
    <citation type="journal article" date="2016" name="Mol. Biol. Evol.">
        <title>Comparative Genomics of Early-Diverging Mushroom-Forming Fungi Provides Insights into the Origins of Lignocellulose Decay Capabilities.</title>
        <authorList>
            <person name="Nagy L.G."/>
            <person name="Riley R."/>
            <person name="Tritt A."/>
            <person name="Adam C."/>
            <person name="Daum C."/>
            <person name="Floudas D."/>
            <person name="Sun H."/>
            <person name="Yadav J.S."/>
            <person name="Pangilinan J."/>
            <person name="Larsson K.H."/>
            <person name="Matsuura K."/>
            <person name="Barry K."/>
            <person name="Labutti K."/>
            <person name="Kuo R."/>
            <person name="Ohm R.A."/>
            <person name="Bhattacharya S.S."/>
            <person name="Shirouzu T."/>
            <person name="Yoshinaga Y."/>
            <person name="Martin F.M."/>
            <person name="Grigoriev I.V."/>
            <person name="Hibbett D.S."/>
        </authorList>
    </citation>
    <scope>NUCLEOTIDE SEQUENCE [LARGE SCALE GENOMIC DNA]</scope>
    <source>
        <strain evidence="3 4">CBS 109695</strain>
    </source>
</reference>
<evidence type="ECO:0000259" key="2">
    <source>
        <dbReference type="Pfam" id="PF08914"/>
    </source>
</evidence>
<dbReference type="EMBL" id="KV417641">
    <property type="protein sequence ID" value="KZP12879.1"/>
    <property type="molecule type" value="Genomic_DNA"/>
</dbReference>
<sequence>MTSRQPRRPFTNDDDLLLAKYIARYNPEQAGRMGNVLYQKLTDNPQKWKFAAHHTWQSWRERYKNQQGWFDAEIRRLQKKYGARLQDLGRQPPPKHLPPDQGLTLADEDASDGAMAGPSKRKRGHGEDARKDRKKVKTEKQEEEEEESTEEDDEGTEVVKQPKTEDLEETTEGGEQEGTEDVKPRLARKDDERGQGSSRNIIAHVSKPQSQTPLPRDPPSTKSTPLSLRTDAPKESNTTNHHLIYPDISKAPSPFTTRGREDIPDASDSPIKDEPLTQEKLAHHSQLSHPSQEPTPPLSSVDVDIDVRSSHADSDETENRESSAAPTKSAIKSERKHVFPGGNYRMGLPVRTNTLTMDSPPPQPRRNNTKLKRRRSSYDKDDNFFESCPPTPAPPIRPQSKGTLRLIEGAFGSEFVEGKMKPLPRDDVSSGDDAEEDNDEEKEVDRATRDSQWPPRNRGKRNVGRGQDEQHHPFSQLTQAPTAVKKETDARAEASTSSLLHPFNAIEAPSQNHNTGRHRPKARMDLKAFVDKLPEPTRSRSRSVSYAESEQSNTEPRKAYVPSKELLAAVASVEPNFRQSTSNLAQHAASRSTMPPARPFTFPQPHDRNVVSPNDPFLVPAIPRAVSNLKGKQEIKVDTLDYDKDRRRTFGGMDSRPAVPDIDLAERINRPHRRIFSLPRNSLPGPSTAAEVHHSLPSRRVSAPFEPTSPSFSSPLNMSPADAELAMRLGRASIIQLISDNRRFTEDTIMRVWQSEGSFELADARLKEMWEAAQGKFEAGRKSAPKETVGPVRPKRASMRQRHTPRQPAGLVYTPLPAENGHISDYSPPQMSRAAQYRHGRRSVDMRSGASANLSRSGSLRQFSYTPATSSPPMRSQSPEPPSSDGFQMLMRPVTPPAARDVWGEEEERMLRSGDAATLQKLEARVGKMQYRRRMAESFKSLP</sequence>
<feature type="compositionally biased region" description="Basic and acidic residues" evidence="1">
    <location>
        <begin position="522"/>
        <end position="538"/>
    </location>
</feature>
<dbReference type="Proteomes" id="UP000076532">
    <property type="component" value="Unassembled WGS sequence"/>
</dbReference>
<feature type="compositionally biased region" description="Polar residues" evidence="1">
    <location>
        <begin position="542"/>
        <end position="554"/>
    </location>
</feature>
<accession>A0A166BQE1</accession>
<evidence type="ECO:0000313" key="4">
    <source>
        <dbReference type="Proteomes" id="UP000076532"/>
    </source>
</evidence>
<protein>
    <recommendedName>
        <fullName evidence="2">TERF2-interacting telomeric protein 1 Myb domain-containing protein</fullName>
    </recommendedName>
</protein>